<evidence type="ECO:0000313" key="7">
    <source>
        <dbReference type="Proteomes" id="UP001329430"/>
    </source>
</evidence>
<organism evidence="6 7">
    <name type="scientific">Pyrocoelia pectoralis</name>
    <dbReference type="NCBI Taxonomy" id="417401"/>
    <lineage>
        <taxon>Eukaryota</taxon>
        <taxon>Metazoa</taxon>
        <taxon>Ecdysozoa</taxon>
        <taxon>Arthropoda</taxon>
        <taxon>Hexapoda</taxon>
        <taxon>Insecta</taxon>
        <taxon>Pterygota</taxon>
        <taxon>Neoptera</taxon>
        <taxon>Endopterygota</taxon>
        <taxon>Coleoptera</taxon>
        <taxon>Polyphaga</taxon>
        <taxon>Elateriformia</taxon>
        <taxon>Elateroidea</taxon>
        <taxon>Lampyridae</taxon>
        <taxon>Lampyrinae</taxon>
        <taxon>Pyrocoelia</taxon>
    </lineage>
</organism>
<dbReference type="InterPro" id="IPR035595">
    <property type="entry name" value="UDP_glycos_trans_CS"/>
</dbReference>
<evidence type="ECO:0000256" key="4">
    <source>
        <dbReference type="RuleBase" id="RU003718"/>
    </source>
</evidence>
<dbReference type="FunFam" id="3.40.50.2000:FF:000050">
    <property type="entry name" value="UDP-glucuronosyltransferase"/>
    <property type="match status" value="1"/>
</dbReference>
<dbReference type="PANTHER" id="PTHR48043">
    <property type="entry name" value="EG:EG0003.4 PROTEIN-RELATED"/>
    <property type="match status" value="1"/>
</dbReference>
<dbReference type="GO" id="GO:0016020">
    <property type="term" value="C:membrane"/>
    <property type="evidence" value="ECO:0007669"/>
    <property type="project" value="UniProtKB-SubCell"/>
</dbReference>
<gene>
    <name evidence="6" type="ORF">RI129_006326</name>
</gene>
<keyword evidence="2 4" id="KW-0328">Glycosyltransferase</keyword>
<keyword evidence="7" id="KW-1185">Reference proteome</keyword>
<evidence type="ECO:0000313" key="6">
    <source>
        <dbReference type="EMBL" id="KAK5645026.1"/>
    </source>
</evidence>
<evidence type="ECO:0000256" key="5">
    <source>
        <dbReference type="RuleBase" id="RU362059"/>
    </source>
</evidence>
<comment type="similarity">
    <text evidence="1 4">Belongs to the UDP-glycosyltransferase family.</text>
</comment>
<dbReference type="InterPro" id="IPR050271">
    <property type="entry name" value="UDP-glycosyltransferase"/>
</dbReference>
<comment type="catalytic activity">
    <reaction evidence="5">
        <text>glucuronate acceptor + UDP-alpha-D-glucuronate = acceptor beta-D-glucuronoside + UDP + H(+)</text>
        <dbReference type="Rhea" id="RHEA:21032"/>
        <dbReference type="ChEBI" id="CHEBI:15378"/>
        <dbReference type="ChEBI" id="CHEBI:58052"/>
        <dbReference type="ChEBI" id="CHEBI:58223"/>
        <dbReference type="ChEBI" id="CHEBI:132367"/>
        <dbReference type="ChEBI" id="CHEBI:132368"/>
        <dbReference type="EC" id="2.4.1.17"/>
    </reaction>
</comment>
<feature type="chain" id="PRO_5042666098" description="UDP-glucuronosyltransferase" evidence="5">
    <location>
        <begin position="19"/>
        <end position="516"/>
    </location>
</feature>
<feature type="signal peptide" evidence="5">
    <location>
        <begin position="1"/>
        <end position="18"/>
    </location>
</feature>
<protein>
    <recommendedName>
        <fullName evidence="5">UDP-glucuronosyltransferase</fullName>
        <ecNumber evidence="5">2.4.1.17</ecNumber>
    </recommendedName>
</protein>
<dbReference type="PROSITE" id="PS00375">
    <property type="entry name" value="UDPGT"/>
    <property type="match status" value="1"/>
</dbReference>
<dbReference type="AlphaFoldDB" id="A0AAN7VG88"/>
<comment type="caution">
    <text evidence="6">The sequence shown here is derived from an EMBL/GenBank/DDBJ whole genome shotgun (WGS) entry which is preliminary data.</text>
</comment>
<keyword evidence="3 4" id="KW-0808">Transferase</keyword>
<evidence type="ECO:0000256" key="2">
    <source>
        <dbReference type="ARBA" id="ARBA00022676"/>
    </source>
</evidence>
<dbReference type="GO" id="GO:0015020">
    <property type="term" value="F:glucuronosyltransferase activity"/>
    <property type="evidence" value="ECO:0007669"/>
    <property type="project" value="UniProtKB-EC"/>
</dbReference>
<proteinExistence type="inferred from homology"/>
<dbReference type="Pfam" id="PF00201">
    <property type="entry name" value="UDPGT"/>
    <property type="match status" value="1"/>
</dbReference>
<keyword evidence="5" id="KW-0732">Signal</keyword>
<accession>A0AAN7VG88</accession>
<dbReference type="SUPFAM" id="SSF53756">
    <property type="entry name" value="UDP-Glycosyltransferase/glycogen phosphorylase"/>
    <property type="match status" value="1"/>
</dbReference>
<dbReference type="InterPro" id="IPR002213">
    <property type="entry name" value="UDP_glucos_trans"/>
</dbReference>
<sequence length="516" mass="59199">MSLQAIKLLLFMQYVVHSSRILGIFNEKSFSHQIMGTKLLFELTSRGHHVTMLTPVVPKLQVENFTAIQLDLKGLATESAPNLFETRNMRTWDRVVHTDAMGLMWTKVVLNDVNVQRLLKSNLSFDVVIVDQLKNHALTGFCYHYKAMCVIFSGVGSTWNTNQQMKNSNNPSFMPDMYVNYPPRMNFYQRLHNVFAQYLQSLYFYTYTIHKHNELLQEYFPGAPNIDDIFYNISLMLLNSHYSIGNLLPYLSNVVEVGGLHIALPKKLPNDIEKFLNESEHGVIYFSMGSILKVQNMNKSKLHAIVNSLGRLQQKVLWVTNGMVPSELPRNVITKEWLPQLDVLAHPNIRLFITQGGYLSISEAISCGVPILGIPVFGDQGLHLAYAELVGYGIGIPYVDLSIENFDNALKELLNNSLYMENAKKRSRIFHDQPMKPLDRAVSWIEYVIRYKGAPHLRSAAFNLRWYQYLLLDILFAAILLTITTGYLLWKVFILFVYKGSRKAENEIVSNNKDPY</sequence>
<dbReference type="Proteomes" id="UP001329430">
    <property type="component" value="Chromosome 4"/>
</dbReference>
<dbReference type="EC" id="2.4.1.17" evidence="5"/>
<dbReference type="PANTHER" id="PTHR48043:SF159">
    <property type="entry name" value="EG:EG0003.4 PROTEIN-RELATED"/>
    <property type="match status" value="1"/>
</dbReference>
<dbReference type="Gene3D" id="3.40.50.2000">
    <property type="entry name" value="Glycogen Phosphorylase B"/>
    <property type="match status" value="1"/>
</dbReference>
<evidence type="ECO:0000256" key="3">
    <source>
        <dbReference type="ARBA" id="ARBA00022679"/>
    </source>
</evidence>
<reference evidence="6 7" key="1">
    <citation type="journal article" date="2024" name="Insects">
        <title>An Improved Chromosome-Level Genome Assembly of the Firefly Pyrocoelia pectoralis.</title>
        <authorList>
            <person name="Fu X."/>
            <person name="Meyer-Rochow V.B."/>
            <person name="Ballantyne L."/>
            <person name="Zhu X."/>
        </authorList>
    </citation>
    <scope>NUCLEOTIDE SEQUENCE [LARGE SCALE GENOMIC DNA]</scope>
    <source>
        <strain evidence="6">XCY_ONT2</strain>
    </source>
</reference>
<dbReference type="CDD" id="cd03784">
    <property type="entry name" value="GT1_Gtf-like"/>
    <property type="match status" value="1"/>
</dbReference>
<dbReference type="EMBL" id="JAVRBK010000004">
    <property type="protein sequence ID" value="KAK5645026.1"/>
    <property type="molecule type" value="Genomic_DNA"/>
</dbReference>
<name>A0AAN7VG88_9COLE</name>
<keyword evidence="5" id="KW-1133">Transmembrane helix</keyword>
<evidence type="ECO:0000256" key="1">
    <source>
        <dbReference type="ARBA" id="ARBA00009995"/>
    </source>
</evidence>
<feature type="transmembrane region" description="Helical" evidence="5">
    <location>
        <begin position="466"/>
        <end position="490"/>
    </location>
</feature>
<comment type="subcellular location">
    <subcellularLocation>
        <location evidence="5">Membrane</location>
        <topology evidence="5">Single-pass membrane protein</topology>
    </subcellularLocation>
</comment>
<keyword evidence="5" id="KW-0472">Membrane</keyword>
<keyword evidence="5" id="KW-0812">Transmembrane</keyword>